<dbReference type="InterPro" id="IPR009799">
    <property type="entry name" value="EthD_dom"/>
</dbReference>
<dbReference type="NCBIfam" id="TIGR02118">
    <property type="entry name" value="EthD family reductase"/>
    <property type="match status" value="1"/>
</dbReference>
<accession>A0A1G6NN58</accession>
<gene>
    <name evidence="2" type="ORF">SAMN04488239_103157</name>
</gene>
<dbReference type="SUPFAM" id="SSF54909">
    <property type="entry name" value="Dimeric alpha+beta barrel"/>
    <property type="match status" value="1"/>
</dbReference>
<dbReference type="AlphaFoldDB" id="A0A1G6NN58"/>
<dbReference type="InterPro" id="IPR011008">
    <property type="entry name" value="Dimeric_a/b-barrel"/>
</dbReference>
<evidence type="ECO:0000259" key="1">
    <source>
        <dbReference type="Pfam" id="PF07110"/>
    </source>
</evidence>
<proteinExistence type="predicted"/>
<keyword evidence="3" id="KW-1185">Reference proteome</keyword>
<evidence type="ECO:0000313" key="2">
    <source>
        <dbReference type="EMBL" id="SDC68615.1"/>
    </source>
</evidence>
<dbReference type="GO" id="GO:0016491">
    <property type="term" value="F:oxidoreductase activity"/>
    <property type="evidence" value="ECO:0007669"/>
    <property type="project" value="InterPro"/>
</dbReference>
<dbReference type="Gene3D" id="3.30.70.100">
    <property type="match status" value="1"/>
</dbReference>
<dbReference type="EMBL" id="FMZV01000003">
    <property type="protein sequence ID" value="SDC68615.1"/>
    <property type="molecule type" value="Genomic_DNA"/>
</dbReference>
<reference evidence="3" key="1">
    <citation type="submission" date="2016-10" db="EMBL/GenBank/DDBJ databases">
        <authorList>
            <person name="Varghese N."/>
            <person name="Submissions S."/>
        </authorList>
    </citation>
    <scope>NUCLEOTIDE SEQUENCE [LARGE SCALE GENOMIC DNA]</scope>
    <source>
        <strain evidence="3">CGMCC 1.9108</strain>
    </source>
</reference>
<dbReference type="PANTHER" id="PTHR40260:SF2">
    <property type="entry name" value="BLR8190 PROTEIN"/>
    <property type="match status" value="1"/>
</dbReference>
<name>A0A1G6NN58_9RHOB</name>
<dbReference type="Pfam" id="PF07110">
    <property type="entry name" value="EthD"/>
    <property type="match status" value="1"/>
</dbReference>
<dbReference type="Proteomes" id="UP000199628">
    <property type="component" value="Unassembled WGS sequence"/>
</dbReference>
<evidence type="ECO:0000313" key="3">
    <source>
        <dbReference type="Proteomes" id="UP000199628"/>
    </source>
</evidence>
<dbReference type="RefSeq" id="WP_093028489.1">
    <property type="nucleotide sequence ID" value="NZ_FMZV01000003.1"/>
</dbReference>
<sequence length="102" mass="10699">MPVSLQVAYPVGDETKFDYDYYLGTHMRLVAEHMGAHIQNTVVTKGVAGGPGTPPPFHAIATIVFPDQGAMKAAMAASGPVVADIPNFYNAAPQMLIGEVVG</sequence>
<feature type="domain" description="EthD" evidence="1">
    <location>
        <begin position="19"/>
        <end position="89"/>
    </location>
</feature>
<dbReference type="OrthoDB" id="5343971at2"/>
<protein>
    <recommendedName>
        <fullName evidence="1">EthD domain-containing protein</fullName>
    </recommendedName>
</protein>
<dbReference type="PANTHER" id="PTHR40260">
    <property type="entry name" value="BLR8190 PROTEIN"/>
    <property type="match status" value="1"/>
</dbReference>
<organism evidence="2 3">
    <name type="scientific">Ruegeria marina</name>
    <dbReference type="NCBI Taxonomy" id="639004"/>
    <lineage>
        <taxon>Bacteria</taxon>
        <taxon>Pseudomonadati</taxon>
        <taxon>Pseudomonadota</taxon>
        <taxon>Alphaproteobacteria</taxon>
        <taxon>Rhodobacterales</taxon>
        <taxon>Roseobacteraceae</taxon>
        <taxon>Ruegeria</taxon>
    </lineage>
</organism>